<evidence type="ECO:0000313" key="1">
    <source>
        <dbReference type="EMBL" id="ETR72355.1"/>
    </source>
</evidence>
<accession>A0A1V1PCE0</accession>
<dbReference type="AlphaFoldDB" id="A0A1V1PCE0"/>
<gene>
    <name evidence="1" type="ORF">OMM_07557</name>
</gene>
<reference evidence="2" key="1">
    <citation type="submission" date="2012-11" db="EMBL/GenBank/DDBJ databases">
        <authorList>
            <person name="Lucero-Rivera Y.E."/>
            <person name="Tovar-Ramirez D."/>
        </authorList>
    </citation>
    <scope>NUCLEOTIDE SEQUENCE [LARGE SCALE GENOMIC DNA]</scope>
    <source>
        <strain evidence="2">Araruama</strain>
    </source>
</reference>
<protein>
    <recommendedName>
        <fullName evidence="3">DUF2281 domain-containing protein</fullName>
    </recommendedName>
</protein>
<evidence type="ECO:0000313" key="2">
    <source>
        <dbReference type="Proteomes" id="UP000189670"/>
    </source>
</evidence>
<proteinExistence type="predicted"/>
<dbReference type="Proteomes" id="UP000189670">
    <property type="component" value="Unassembled WGS sequence"/>
</dbReference>
<name>A0A1V1PCE0_9BACT</name>
<organism evidence="1 2">
    <name type="scientific">Candidatus Magnetoglobus multicellularis str. Araruama</name>
    <dbReference type="NCBI Taxonomy" id="890399"/>
    <lineage>
        <taxon>Bacteria</taxon>
        <taxon>Pseudomonadati</taxon>
        <taxon>Thermodesulfobacteriota</taxon>
        <taxon>Desulfobacteria</taxon>
        <taxon>Desulfobacterales</taxon>
        <taxon>Desulfobacteraceae</taxon>
        <taxon>Candidatus Magnetoglobus</taxon>
    </lineage>
</organism>
<evidence type="ECO:0008006" key="3">
    <source>
        <dbReference type="Google" id="ProtNLM"/>
    </source>
</evidence>
<comment type="caution">
    <text evidence="1">The sequence shown here is derived from an EMBL/GenBank/DDBJ whole genome shotgun (WGS) entry which is preliminary data.</text>
</comment>
<dbReference type="EMBL" id="ATBP01000156">
    <property type="protein sequence ID" value="ETR72355.1"/>
    <property type="molecule type" value="Genomic_DNA"/>
</dbReference>
<sequence length="82" mass="9679">MQALTYSHIQSIVNQIPESKLTIAYNFLIELAEPNETNFPTKLSLSEKHKLLEKQAYQMISHYEQTESKRQEWQAGDFIDEY</sequence>